<name>A0A2T4YVM8_9SPHN</name>
<dbReference type="EMBL" id="PZZN01000001">
    <property type="protein sequence ID" value="PTM47876.1"/>
    <property type="molecule type" value="Genomic_DNA"/>
</dbReference>
<dbReference type="RefSeq" id="WP_167396709.1">
    <property type="nucleotide sequence ID" value="NZ_CP128316.1"/>
</dbReference>
<proteinExistence type="predicted"/>
<protein>
    <submittedName>
        <fullName evidence="1">Uncharacterized protein</fullName>
    </submittedName>
</protein>
<sequence>MNAARTYELLQEACRALEEAGDHAIAAYVGVSMAMVEEKYLVGHDHLDPIDQD</sequence>
<gene>
    <name evidence="1" type="ORF">C8J24_1281</name>
</gene>
<accession>A0A2T4YVM8</accession>
<evidence type="ECO:0000313" key="1">
    <source>
        <dbReference type="EMBL" id="PTM47876.1"/>
    </source>
</evidence>
<keyword evidence="2" id="KW-1185">Reference proteome</keyword>
<dbReference type="Proteomes" id="UP000240996">
    <property type="component" value="Unassembled WGS sequence"/>
</dbReference>
<reference evidence="1 2" key="1">
    <citation type="submission" date="2018-04" db="EMBL/GenBank/DDBJ databases">
        <title>Genomic Encyclopedia of Type Strains, Phase III (KMG-III): the genomes of soil and plant-associated and newly described type strains.</title>
        <authorList>
            <person name="Whitman W."/>
        </authorList>
    </citation>
    <scope>NUCLEOTIDE SEQUENCE [LARGE SCALE GENOMIC DNA]</scope>
    <source>
        <strain evidence="1 2">NW12</strain>
    </source>
</reference>
<dbReference type="AlphaFoldDB" id="A0A2T4YVM8"/>
<organism evidence="1 2">
    <name type="scientific">Sphingomonas aerolata</name>
    <dbReference type="NCBI Taxonomy" id="185951"/>
    <lineage>
        <taxon>Bacteria</taxon>
        <taxon>Pseudomonadati</taxon>
        <taxon>Pseudomonadota</taxon>
        <taxon>Alphaproteobacteria</taxon>
        <taxon>Sphingomonadales</taxon>
        <taxon>Sphingomonadaceae</taxon>
        <taxon>Sphingomonas</taxon>
    </lineage>
</organism>
<evidence type="ECO:0000313" key="2">
    <source>
        <dbReference type="Proteomes" id="UP000240996"/>
    </source>
</evidence>
<comment type="caution">
    <text evidence="1">The sequence shown here is derived from an EMBL/GenBank/DDBJ whole genome shotgun (WGS) entry which is preliminary data.</text>
</comment>